<keyword evidence="5 9" id="KW-1278">Translocase</keyword>
<evidence type="ECO:0000256" key="2">
    <source>
        <dbReference type="ARBA" id="ARBA00022448"/>
    </source>
</evidence>
<keyword evidence="2 9" id="KW-0813">Transport</keyword>
<evidence type="ECO:0000256" key="5">
    <source>
        <dbReference type="ARBA" id="ARBA00022967"/>
    </source>
</evidence>
<organism evidence="10 11">
    <name type="scientific">bacterium (Candidatus Ratteibacteria) CG01_land_8_20_14_3_00_40_19</name>
    <dbReference type="NCBI Taxonomy" id="2014290"/>
    <lineage>
        <taxon>Bacteria</taxon>
        <taxon>Candidatus Ratteibacteria</taxon>
    </lineage>
</organism>
<feature type="transmembrane region" description="Helical" evidence="9">
    <location>
        <begin position="608"/>
        <end position="629"/>
    </location>
</feature>
<evidence type="ECO:0000313" key="11">
    <source>
        <dbReference type="Proteomes" id="UP000228886"/>
    </source>
</evidence>
<keyword evidence="9" id="KW-0739">Sodium transport</keyword>
<keyword evidence="8 9" id="KW-0472">Membrane</keyword>
<dbReference type="Proteomes" id="UP000228886">
    <property type="component" value="Unassembled WGS sequence"/>
</dbReference>
<dbReference type="GO" id="GO:0012505">
    <property type="term" value="C:endomembrane system"/>
    <property type="evidence" value="ECO:0007669"/>
    <property type="project" value="UniProtKB-SubCell"/>
</dbReference>
<keyword evidence="4 9" id="KW-0460">Magnesium</keyword>
<comment type="subcellular location">
    <subcellularLocation>
        <location evidence="9">Cell membrane</location>
        <topology evidence="9">Multi-pass membrane protein</topology>
    </subcellularLocation>
    <subcellularLocation>
        <location evidence="1">Endomembrane system</location>
        <topology evidence="1">Multi-pass membrane protein</topology>
    </subcellularLocation>
</comment>
<feature type="transmembrane region" description="Helical" evidence="9">
    <location>
        <begin position="412"/>
        <end position="433"/>
    </location>
</feature>
<feature type="transmembrane region" description="Helical" evidence="9">
    <location>
        <begin position="386"/>
        <end position="405"/>
    </location>
</feature>
<dbReference type="GO" id="GO:0009678">
    <property type="term" value="F:diphosphate hydrolysis-driven proton transmembrane transporter activity"/>
    <property type="evidence" value="ECO:0007669"/>
    <property type="project" value="UniProtKB-UniRule"/>
</dbReference>
<keyword evidence="9" id="KW-1003">Cell membrane</keyword>
<comment type="function">
    <text evidence="9">Sodium pump that utilizes the energy of pyrophosphate hydrolysis as the driving force for Na(+) movement across the membrane.</text>
</comment>
<dbReference type="GO" id="GO:0030955">
    <property type="term" value="F:potassium ion binding"/>
    <property type="evidence" value="ECO:0007669"/>
    <property type="project" value="UniProtKB-UniRule"/>
</dbReference>
<name>A0A2M7E9Z9_9BACT</name>
<evidence type="ECO:0000256" key="1">
    <source>
        <dbReference type="ARBA" id="ARBA00004127"/>
    </source>
</evidence>
<evidence type="ECO:0000256" key="8">
    <source>
        <dbReference type="ARBA" id="ARBA00023136"/>
    </source>
</evidence>
<feature type="transmembrane region" description="Helical" evidence="9">
    <location>
        <begin position="80"/>
        <end position="104"/>
    </location>
</feature>
<accession>A0A2M7E9Z9</accession>
<comment type="similarity">
    <text evidence="9">Belongs to the H(+)-translocating pyrophosphatase (TC 3.A.10) family. K(+)-stimulated subfamily.</text>
</comment>
<keyword evidence="9" id="KW-0630">Potassium</keyword>
<evidence type="ECO:0000256" key="4">
    <source>
        <dbReference type="ARBA" id="ARBA00022842"/>
    </source>
</evidence>
<feature type="transmembrane region" description="Helical" evidence="9">
    <location>
        <begin position="477"/>
        <end position="494"/>
    </location>
</feature>
<comment type="cofactor">
    <cofactor evidence="9">
        <name>Mg(2+)</name>
        <dbReference type="ChEBI" id="CHEBI:18420"/>
    </cofactor>
</comment>
<feature type="transmembrane region" description="Helical" evidence="9">
    <location>
        <begin position="672"/>
        <end position="693"/>
    </location>
</feature>
<dbReference type="NCBIfam" id="NF001960">
    <property type="entry name" value="PRK00733.3-5"/>
    <property type="match status" value="1"/>
</dbReference>
<comment type="catalytic activity">
    <reaction evidence="9">
        <text>Na(+)(in) + diphosphate + H2O = Na(+)(out) + 2 phosphate + H(+)</text>
        <dbReference type="Rhea" id="RHEA:57884"/>
        <dbReference type="ChEBI" id="CHEBI:15377"/>
        <dbReference type="ChEBI" id="CHEBI:15378"/>
        <dbReference type="ChEBI" id="CHEBI:29101"/>
        <dbReference type="ChEBI" id="CHEBI:33019"/>
        <dbReference type="ChEBI" id="CHEBI:43474"/>
        <dbReference type="EC" id="7.2.3.1"/>
    </reaction>
</comment>
<comment type="activity regulation">
    <text evidence="9">Requires K(+) for maximal activity.</text>
</comment>
<feature type="transmembrane region" description="Helical" evidence="9">
    <location>
        <begin position="581"/>
        <end position="601"/>
    </location>
</feature>
<feature type="transmembrane region" description="Helical" evidence="9">
    <location>
        <begin position="306"/>
        <end position="324"/>
    </location>
</feature>
<dbReference type="Pfam" id="PF03030">
    <property type="entry name" value="H_PPase"/>
    <property type="match status" value="1"/>
</dbReference>
<dbReference type="EC" id="7.2.3.1" evidence="9"/>
<dbReference type="NCBIfam" id="TIGR01104">
    <property type="entry name" value="V_PPase"/>
    <property type="match status" value="1"/>
</dbReference>
<feature type="transmembrane region" description="Helical" evidence="9">
    <location>
        <begin position="6"/>
        <end position="26"/>
    </location>
</feature>
<dbReference type="AlphaFoldDB" id="A0A2M7E9Z9"/>
<feature type="transmembrane region" description="Helical" evidence="9">
    <location>
        <begin position="57"/>
        <end position="74"/>
    </location>
</feature>
<dbReference type="EMBL" id="PETL01000087">
    <property type="protein sequence ID" value="PIV64528.1"/>
    <property type="molecule type" value="Genomic_DNA"/>
</dbReference>
<feature type="transmembrane region" description="Helical" evidence="9">
    <location>
        <begin position="269"/>
        <end position="286"/>
    </location>
</feature>
<keyword evidence="6 9" id="KW-1133">Transmembrane helix</keyword>
<gene>
    <name evidence="9" type="primary">hppA</name>
    <name evidence="10" type="ORF">COS11_01715</name>
</gene>
<dbReference type="InterPro" id="IPR004131">
    <property type="entry name" value="PPase-energised_H-pump"/>
</dbReference>
<feature type="transmembrane region" description="Helical" evidence="9">
    <location>
        <begin position="125"/>
        <end position="151"/>
    </location>
</feature>
<proteinExistence type="inferred from homology"/>
<evidence type="ECO:0000256" key="9">
    <source>
        <dbReference type="HAMAP-Rule" id="MF_01129"/>
    </source>
</evidence>
<evidence type="ECO:0000256" key="3">
    <source>
        <dbReference type="ARBA" id="ARBA00022692"/>
    </source>
</evidence>
<comment type="caution">
    <text evidence="9">Lacks conserved residue(s) required for the propagation of feature annotation.</text>
</comment>
<keyword evidence="9" id="KW-0915">Sodium</keyword>
<dbReference type="GO" id="GO:0004427">
    <property type="term" value="F:inorganic diphosphate phosphatase activity"/>
    <property type="evidence" value="ECO:0007669"/>
    <property type="project" value="UniProtKB-UniRule"/>
</dbReference>
<protein>
    <recommendedName>
        <fullName evidence="9">Putative K(+)-stimulated pyrophosphate-energized sodium pump</fullName>
        <ecNumber evidence="9">7.2.3.1</ecNumber>
    </recommendedName>
    <alternativeName>
        <fullName evidence="9">Membrane-bound sodium-translocating pyrophosphatase</fullName>
    </alternativeName>
    <alternativeName>
        <fullName evidence="9">Pyrophosphate-energized inorganic pyrophosphatase</fullName>
        <shortName evidence="9">Na(+)-PPase</shortName>
    </alternativeName>
</protein>
<dbReference type="PIRSF" id="PIRSF001265">
    <property type="entry name" value="H+-PPase"/>
    <property type="match status" value="1"/>
</dbReference>
<dbReference type="GO" id="GO:0006814">
    <property type="term" value="P:sodium ion transport"/>
    <property type="evidence" value="ECO:0007669"/>
    <property type="project" value="UniProtKB-UniRule"/>
</dbReference>
<feature type="transmembrane region" description="Helical" evidence="9">
    <location>
        <begin position="331"/>
        <end position="352"/>
    </location>
</feature>
<comment type="subunit">
    <text evidence="9">Homodimer.</text>
</comment>
<feature type="transmembrane region" description="Helical" evidence="9">
    <location>
        <begin position="514"/>
        <end position="536"/>
    </location>
</feature>
<keyword evidence="7 9" id="KW-0406">Ion transport</keyword>
<dbReference type="PANTHER" id="PTHR31998">
    <property type="entry name" value="K(+)-INSENSITIVE PYROPHOSPHATE-ENERGIZED PROTON PUMP"/>
    <property type="match status" value="1"/>
</dbReference>
<feature type="site" description="Determinant of potassium dependence" evidence="9">
    <location>
        <position position="472"/>
    </location>
</feature>
<sequence>MNLIDFVPFLTVLITFIFVSFLIAWIKNQDEGSLEMKKVAAAVREGASAFLKREYKSVAVCGFFVFLVLVVLSQKKFLPVYAPLAFVSGLLFSALAGFIGMNVATLSSNRMTESAKNSLNKALRIGFSSGSVMGLIVVSLALLNVSVWYLFLQWVYRSLEPATRMFNIASTLFSAGMGASAQALFARVGGGIYTKGADVGADLVGKVEVGIPEDDARNPATIADNVGDNVGDIAGMGADLYESYLDSIVAAMALSLAAGLSFSGMFLPILIGASGILASLIGFFLVHAKENATQAALLSAMRRGVYITGILVAGLSLPIVLKVLGPQYLGIYWAILCGLIAGNLIGFFAEYYTSDNYPPTRLVAEASKTGTATVILEGYSWGMSSTFLPVLTVAIASLLSFYLAGGSKNIFLGLYGIAITAVGMLSTLGITLATDSYGPVADNAGGNAEMTHQPPIVRERTDSLDALGNTTAATGKGFAIGSAALTALALIAAYRSQILQYGGKIELSLMNPRLMAGLFIGAMYPFFFSSLAIRAVGRTAQKIVLEVRRQFKEIVGLMEGKAKPEYAKAVDICTAGALKEMMFPSLITIILPIMVGIFLGLEGVIGLLTGALACGFVVAVTFANSGAIWDNSKKYIEKGNLGGKGSAQHKAAVIGDTVGDPFKDTAGPSLNILIKLMSIISIVFASFIMKYTFFK</sequence>
<evidence type="ECO:0000313" key="10">
    <source>
        <dbReference type="EMBL" id="PIV64528.1"/>
    </source>
</evidence>
<dbReference type="HAMAP" id="MF_01129">
    <property type="entry name" value="PPase_energized_pump"/>
    <property type="match status" value="1"/>
</dbReference>
<keyword evidence="3 9" id="KW-0812">Transmembrane</keyword>
<reference evidence="11" key="1">
    <citation type="submission" date="2017-09" db="EMBL/GenBank/DDBJ databases">
        <title>Depth-based differentiation of microbial function through sediment-hosted aquifers and enrichment of novel symbionts in the deep terrestrial subsurface.</title>
        <authorList>
            <person name="Probst A.J."/>
            <person name="Ladd B."/>
            <person name="Jarett J.K."/>
            <person name="Geller-Mcgrath D.E."/>
            <person name="Sieber C.M.K."/>
            <person name="Emerson J.B."/>
            <person name="Anantharaman K."/>
            <person name="Thomas B.C."/>
            <person name="Malmstrom R."/>
            <person name="Stieglmeier M."/>
            <person name="Klingl A."/>
            <person name="Woyke T."/>
            <person name="Ryan C.M."/>
            <person name="Banfield J.F."/>
        </authorList>
    </citation>
    <scope>NUCLEOTIDE SEQUENCE [LARGE SCALE GENOMIC DNA]</scope>
</reference>
<dbReference type="GO" id="GO:0000287">
    <property type="term" value="F:magnesium ion binding"/>
    <property type="evidence" value="ECO:0007669"/>
    <property type="project" value="UniProtKB-UniRule"/>
</dbReference>
<dbReference type="GO" id="GO:0005886">
    <property type="term" value="C:plasma membrane"/>
    <property type="evidence" value="ECO:0007669"/>
    <property type="project" value="UniProtKB-SubCell"/>
</dbReference>
<evidence type="ECO:0000256" key="7">
    <source>
        <dbReference type="ARBA" id="ARBA00023065"/>
    </source>
</evidence>
<comment type="caution">
    <text evidence="10">The sequence shown here is derived from an EMBL/GenBank/DDBJ whole genome shotgun (WGS) entry which is preliminary data.</text>
</comment>
<evidence type="ECO:0000256" key="6">
    <source>
        <dbReference type="ARBA" id="ARBA00022989"/>
    </source>
</evidence>